<dbReference type="AlphaFoldDB" id="A0A9W8Y526"/>
<feature type="compositionally biased region" description="Low complexity" evidence="1">
    <location>
        <begin position="205"/>
        <end position="218"/>
    </location>
</feature>
<comment type="caution">
    <text evidence="2">The sequence shown here is derived from an EMBL/GenBank/DDBJ whole genome shotgun (WGS) entry which is preliminary data.</text>
</comment>
<dbReference type="OrthoDB" id="5374569at2759"/>
<feature type="region of interest" description="Disordered" evidence="1">
    <location>
        <begin position="107"/>
        <end position="374"/>
    </location>
</feature>
<feature type="compositionally biased region" description="Polar residues" evidence="1">
    <location>
        <begin position="151"/>
        <end position="169"/>
    </location>
</feature>
<organism evidence="2 3">
    <name type="scientific">Neocucurbitaria cava</name>
    <dbReference type="NCBI Taxonomy" id="798079"/>
    <lineage>
        <taxon>Eukaryota</taxon>
        <taxon>Fungi</taxon>
        <taxon>Dikarya</taxon>
        <taxon>Ascomycota</taxon>
        <taxon>Pezizomycotina</taxon>
        <taxon>Dothideomycetes</taxon>
        <taxon>Pleosporomycetidae</taxon>
        <taxon>Pleosporales</taxon>
        <taxon>Pleosporineae</taxon>
        <taxon>Cucurbitariaceae</taxon>
        <taxon>Neocucurbitaria</taxon>
    </lineage>
</organism>
<evidence type="ECO:0000313" key="3">
    <source>
        <dbReference type="Proteomes" id="UP001140560"/>
    </source>
</evidence>
<protein>
    <submittedName>
        <fullName evidence="2">Uncharacterized protein</fullName>
    </submittedName>
</protein>
<proteinExistence type="predicted"/>
<name>A0A9W8Y526_9PLEO</name>
<sequence length="374" mass="41330">MPQHSTPRTKSRTNNAVRKTRAPSSSPPPIADLEQPQVEPMHKGLSKFDLRDDEWMMVEDELLETAKSFTRHLHIAEYERLKEKIEEKKKEAEVARPVVANAKLSIEGAMKEKAKVQEKKQRKAIRDVFASQNDEDATDEPTSMRPPESKAVSSLATSHRPTSATSKWSSKAYPARDTDSNDLDAPQRPATTPDRTNHTTAPYKSASSSLSATNASPSFAKPAPLLQPPSKPRSRISRATPFDMLDDYTPRKNNHPATSPKPTLATDQRQPHAPASSSSLSLSDNRMRASSPLAKAPGASDSVKNSRAGRSVEALDEWGMARGQGSGSGSGKVSSESMERLAKRKAEREREEKDREQEKKRKAVKLDDIPTFLF</sequence>
<evidence type="ECO:0000313" key="2">
    <source>
        <dbReference type="EMBL" id="KAJ4367616.1"/>
    </source>
</evidence>
<gene>
    <name evidence="2" type="ORF">N0V83_007201</name>
</gene>
<feature type="compositionally biased region" description="Basic and acidic residues" evidence="1">
    <location>
        <begin position="337"/>
        <end position="368"/>
    </location>
</feature>
<keyword evidence="3" id="KW-1185">Reference proteome</keyword>
<dbReference type="EMBL" id="JAPEUY010000012">
    <property type="protein sequence ID" value="KAJ4367616.1"/>
    <property type="molecule type" value="Genomic_DNA"/>
</dbReference>
<reference evidence="2" key="1">
    <citation type="submission" date="2022-10" db="EMBL/GenBank/DDBJ databases">
        <title>Tapping the CABI collections for fungal endophytes: first genome assemblies for Collariella, Neodidymelliopsis, Ascochyta clinopodiicola, Didymella pomorum, Didymosphaeria variabile, Neocosmospora piperis and Neocucurbitaria cava.</title>
        <authorList>
            <person name="Hill R."/>
        </authorList>
    </citation>
    <scope>NUCLEOTIDE SEQUENCE</scope>
    <source>
        <strain evidence="2">IMI 356814</strain>
    </source>
</reference>
<dbReference type="Proteomes" id="UP001140560">
    <property type="component" value="Unassembled WGS sequence"/>
</dbReference>
<evidence type="ECO:0000256" key="1">
    <source>
        <dbReference type="SAM" id="MobiDB-lite"/>
    </source>
</evidence>
<accession>A0A9W8Y526</accession>
<feature type="compositionally biased region" description="Polar residues" evidence="1">
    <location>
        <begin position="255"/>
        <end position="268"/>
    </location>
</feature>
<feature type="compositionally biased region" description="Polar residues" evidence="1">
    <location>
        <begin position="1"/>
        <end position="17"/>
    </location>
</feature>
<feature type="compositionally biased region" description="Polar residues" evidence="1">
    <location>
        <begin position="189"/>
        <end position="202"/>
    </location>
</feature>
<feature type="region of interest" description="Disordered" evidence="1">
    <location>
        <begin position="1"/>
        <end position="43"/>
    </location>
</feature>
<feature type="compositionally biased region" description="Basic and acidic residues" evidence="1">
    <location>
        <begin position="109"/>
        <end position="119"/>
    </location>
</feature>